<evidence type="ECO:0000256" key="1">
    <source>
        <dbReference type="ARBA" id="ARBA00022490"/>
    </source>
</evidence>
<dbReference type="NCBIfam" id="TIGR01826">
    <property type="entry name" value="CofD_related"/>
    <property type="match status" value="1"/>
</dbReference>
<dbReference type="PANTHER" id="PTHR30135">
    <property type="entry name" value="UNCHARACTERIZED PROTEIN YVCK-RELATED"/>
    <property type="match status" value="1"/>
</dbReference>
<protein>
    <recommendedName>
        <fullName evidence="4">YvcK family protein</fullName>
    </recommendedName>
</protein>
<keyword evidence="1" id="KW-0963">Cytoplasm</keyword>
<evidence type="ECO:0000313" key="2">
    <source>
        <dbReference type="EMBL" id="PJA40649.1"/>
    </source>
</evidence>
<name>A0A2M7X3E8_UNCKA</name>
<dbReference type="Gene3D" id="3.40.50.10680">
    <property type="entry name" value="CofD-like domains"/>
    <property type="match status" value="1"/>
</dbReference>
<proteinExistence type="predicted"/>
<reference evidence="3" key="1">
    <citation type="submission" date="2017-09" db="EMBL/GenBank/DDBJ databases">
        <title>Depth-based differentiation of microbial function through sediment-hosted aquifers and enrichment of novel symbionts in the deep terrestrial subsurface.</title>
        <authorList>
            <person name="Probst A.J."/>
            <person name="Ladd B."/>
            <person name="Jarett J.K."/>
            <person name="Geller-Mcgrath D.E."/>
            <person name="Sieber C.M.K."/>
            <person name="Emerson J.B."/>
            <person name="Anantharaman K."/>
            <person name="Thomas B.C."/>
            <person name="Malmstrom R."/>
            <person name="Stieglmeier M."/>
            <person name="Klingl A."/>
            <person name="Woyke T."/>
            <person name="Ryan C.M."/>
            <person name="Banfield J.F."/>
        </authorList>
    </citation>
    <scope>NUCLEOTIDE SEQUENCE [LARGE SCALE GENOMIC DNA]</scope>
</reference>
<sequence>MKNVVVIGGGTGTYMVLTAIKHIPNINITAIVSSADSGGSTGILRDEFGQLPVGDFRQCLVALAKDTNGDNILRDLFSYRFSRGGSGLEGHNFGNLLITALTDILGSEEDAFRKASKILNVQGRVFPITFDKIQLVAEYENNDIGYGEAMIDDPTKEHDGSLRIKKLWCQPKGKIFNKSKEAILDADYIILGPGDLYTSTIANFVVGDTSKIIKNAKAKIIYICNLVSKWGQTHSLGATDYVLEIE</sequence>
<comment type="caution">
    <text evidence="2">The sequence shown here is derived from an EMBL/GenBank/DDBJ whole genome shotgun (WGS) entry which is preliminary data.</text>
</comment>
<dbReference type="GO" id="GO:0043743">
    <property type="term" value="F:LPPG:FO 2-phospho-L-lactate transferase activity"/>
    <property type="evidence" value="ECO:0007669"/>
    <property type="project" value="InterPro"/>
</dbReference>
<dbReference type="SUPFAM" id="SSF142338">
    <property type="entry name" value="CofD-like"/>
    <property type="match status" value="1"/>
</dbReference>
<accession>A0A2M7X3E8</accession>
<dbReference type="Proteomes" id="UP000230683">
    <property type="component" value="Unassembled WGS sequence"/>
</dbReference>
<dbReference type="Pfam" id="PF01933">
    <property type="entry name" value="CofD"/>
    <property type="match status" value="1"/>
</dbReference>
<dbReference type="CDD" id="cd07187">
    <property type="entry name" value="YvcK_like"/>
    <property type="match status" value="1"/>
</dbReference>
<evidence type="ECO:0000313" key="3">
    <source>
        <dbReference type="Proteomes" id="UP000230683"/>
    </source>
</evidence>
<evidence type="ECO:0008006" key="4">
    <source>
        <dbReference type="Google" id="ProtNLM"/>
    </source>
</evidence>
<feature type="non-terminal residue" evidence="2">
    <location>
        <position position="246"/>
    </location>
</feature>
<organism evidence="2 3">
    <name type="scientific">candidate division WWE3 bacterium CG_4_9_14_3_um_filter_34_6</name>
    <dbReference type="NCBI Taxonomy" id="1975079"/>
    <lineage>
        <taxon>Bacteria</taxon>
        <taxon>Katanobacteria</taxon>
    </lineage>
</organism>
<gene>
    <name evidence="2" type="ORF">CO178_01815</name>
</gene>
<dbReference type="PANTHER" id="PTHR30135:SF3">
    <property type="entry name" value="GLUCONEOGENESIS FACTOR-RELATED"/>
    <property type="match status" value="1"/>
</dbReference>
<dbReference type="InterPro" id="IPR038136">
    <property type="entry name" value="CofD-like_dom_sf"/>
</dbReference>
<dbReference type="InterPro" id="IPR002882">
    <property type="entry name" value="CofD"/>
</dbReference>
<dbReference type="AlphaFoldDB" id="A0A2M7X3E8"/>
<dbReference type="EMBL" id="PFWY01000083">
    <property type="protein sequence ID" value="PJA40649.1"/>
    <property type="molecule type" value="Genomic_DNA"/>
</dbReference>
<dbReference type="InterPro" id="IPR010119">
    <property type="entry name" value="Gluconeogen_factor"/>
</dbReference>